<sequence>MTDWTRSPFEPDIARLRRVPEVEAMLREVCDITGLGFAAIARVTDTHWVACQVLDRIDFGLKAGEELDLKTTICDEIRQCGWHVIIDHASDHPDWRTHHTPAMYGFESYISVPIRRDGEMFGTLCAIDPAPSRQPLALLYPRIQAIADQIAEQLELADDQSRDRQVSTR</sequence>
<comment type="caution">
    <text evidence="2">The sequence shown here is derived from an EMBL/GenBank/DDBJ whole genome shotgun (WGS) entry which is preliminary data.</text>
</comment>
<dbReference type="OrthoDB" id="9795133at2"/>
<proteinExistence type="predicted"/>
<protein>
    <recommendedName>
        <fullName evidence="1">GAF domain-containing protein</fullName>
    </recommendedName>
</protein>
<dbReference type="Gene3D" id="3.30.450.40">
    <property type="match status" value="1"/>
</dbReference>
<dbReference type="InterPro" id="IPR029016">
    <property type="entry name" value="GAF-like_dom_sf"/>
</dbReference>
<dbReference type="Pfam" id="PF01590">
    <property type="entry name" value="GAF"/>
    <property type="match status" value="1"/>
</dbReference>
<dbReference type="SUPFAM" id="SSF55781">
    <property type="entry name" value="GAF domain-like"/>
    <property type="match status" value="1"/>
</dbReference>
<organism evidence="2 3">
    <name type="scientific">Sphingomonas turrisvirgatae</name>
    <dbReference type="NCBI Taxonomy" id="1888892"/>
    <lineage>
        <taxon>Bacteria</taxon>
        <taxon>Pseudomonadati</taxon>
        <taxon>Pseudomonadota</taxon>
        <taxon>Alphaproteobacteria</taxon>
        <taxon>Sphingomonadales</taxon>
        <taxon>Sphingomonadaceae</taxon>
        <taxon>Sphingomonas</taxon>
    </lineage>
</organism>
<dbReference type="InterPro" id="IPR003018">
    <property type="entry name" value="GAF"/>
</dbReference>
<dbReference type="Proteomes" id="UP000094487">
    <property type="component" value="Unassembled WGS sequence"/>
</dbReference>
<dbReference type="STRING" id="1888892.BFL28_01460"/>
<dbReference type="RefSeq" id="WP_069320396.1">
    <property type="nucleotide sequence ID" value="NZ_MDDS01000024.1"/>
</dbReference>
<dbReference type="SMART" id="SM00065">
    <property type="entry name" value="GAF"/>
    <property type="match status" value="1"/>
</dbReference>
<feature type="domain" description="GAF" evidence="1">
    <location>
        <begin position="17"/>
        <end position="164"/>
    </location>
</feature>
<evidence type="ECO:0000313" key="3">
    <source>
        <dbReference type="Proteomes" id="UP000094487"/>
    </source>
</evidence>
<gene>
    <name evidence="2" type="ORF">BFL28_01460</name>
</gene>
<dbReference type="AlphaFoldDB" id="A0A1E3LVA8"/>
<evidence type="ECO:0000313" key="2">
    <source>
        <dbReference type="EMBL" id="ODP37674.1"/>
    </source>
</evidence>
<evidence type="ECO:0000259" key="1">
    <source>
        <dbReference type="SMART" id="SM00065"/>
    </source>
</evidence>
<reference evidence="2 3" key="1">
    <citation type="submission" date="2016-08" db="EMBL/GenBank/DDBJ databases">
        <title>Draft genome of the agarase producing Sphingomonas sp. MCT13.</title>
        <authorList>
            <person name="D'Andrea M.M."/>
            <person name="Rossolini G.M."/>
            <person name="Thaller M.C."/>
        </authorList>
    </citation>
    <scope>NUCLEOTIDE SEQUENCE [LARGE SCALE GENOMIC DNA]</scope>
    <source>
        <strain evidence="2 3">MCT13</strain>
    </source>
</reference>
<accession>A0A1E3LVA8</accession>
<keyword evidence="3" id="KW-1185">Reference proteome</keyword>
<dbReference type="EMBL" id="MDDS01000024">
    <property type="protein sequence ID" value="ODP37674.1"/>
    <property type="molecule type" value="Genomic_DNA"/>
</dbReference>
<name>A0A1E3LVA8_9SPHN</name>